<evidence type="ECO:0000313" key="1">
    <source>
        <dbReference type="EMBL" id="OGM28195.1"/>
    </source>
</evidence>
<evidence type="ECO:0000313" key="2">
    <source>
        <dbReference type="Proteomes" id="UP000177263"/>
    </source>
</evidence>
<comment type="caution">
    <text evidence="1">The sequence shown here is derived from an EMBL/GenBank/DDBJ whole genome shotgun (WGS) entry which is preliminary data.</text>
</comment>
<dbReference type="Pfam" id="PF13376">
    <property type="entry name" value="OmdA"/>
    <property type="match status" value="1"/>
</dbReference>
<dbReference type="Proteomes" id="UP000177263">
    <property type="component" value="Unassembled WGS sequence"/>
</dbReference>
<accession>A0A1F7YNU7</accession>
<dbReference type="EMBL" id="MGGM01000033">
    <property type="protein sequence ID" value="OGM28195.1"/>
    <property type="molecule type" value="Genomic_DNA"/>
</dbReference>
<dbReference type="STRING" id="1802500.A2801_04160"/>
<dbReference type="AlphaFoldDB" id="A0A1F7YNU7"/>
<sequence>MALKISEGTPEVHKIPGDLKKALLLDSAALSKWEDITPLARNEWICWTISPKQQKTRDEHVRRVVSELKEGMRRPCCWIGCIHRTDKPISPSVQGILNSSVSTK</sequence>
<proteinExistence type="predicted"/>
<reference evidence="1 2" key="1">
    <citation type="journal article" date="2016" name="Nat. Commun.">
        <title>Thousands of microbial genomes shed light on interconnected biogeochemical processes in an aquifer system.</title>
        <authorList>
            <person name="Anantharaman K."/>
            <person name="Brown C.T."/>
            <person name="Hug L.A."/>
            <person name="Sharon I."/>
            <person name="Castelle C.J."/>
            <person name="Probst A.J."/>
            <person name="Thomas B.C."/>
            <person name="Singh A."/>
            <person name="Wilkins M.J."/>
            <person name="Karaoz U."/>
            <person name="Brodie E.L."/>
            <person name="Williams K.H."/>
            <person name="Hubbard S.S."/>
            <person name="Banfield J.F."/>
        </authorList>
    </citation>
    <scope>NUCLEOTIDE SEQUENCE [LARGE SCALE GENOMIC DNA]</scope>
</reference>
<organism evidence="1 2">
    <name type="scientific">Candidatus Woesebacteria bacterium RIFCSPHIGHO2_01_FULL_41_10</name>
    <dbReference type="NCBI Taxonomy" id="1802500"/>
    <lineage>
        <taxon>Bacteria</taxon>
        <taxon>Candidatus Woeseibacteriota</taxon>
    </lineage>
</organism>
<name>A0A1F7YNU7_9BACT</name>
<gene>
    <name evidence="1" type="ORF">A2801_04160</name>
</gene>
<evidence type="ECO:0008006" key="3">
    <source>
        <dbReference type="Google" id="ProtNLM"/>
    </source>
</evidence>
<protein>
    <recommendedName>
        <fullName evidence="3">YdeI/OmpD-associated family protein</fullName>
    </recommendedName>
</protein>